<evidence type="ECO:0000313" key="3">
    <source>
        <dbReference type="Proteomes" id="UP001626550"/>
    </source>
</evidence>
<evidence type="ECO:0008006" key="4">
    <source>
        <dbReference type="Google" id="ProtNLM"/>
    </source>
</evidence>
<keyword evidence="1" id="KW-0472">Membrane</keyword>
<keyword evidence="1" id="KW-1133">Transmembrane helix</keyword>
<gene>
    <name evidence="2" type="ORF">Ciccas_006134</name>
</gene>
<accession>A0ABD2Q6S0</accession>
<name>A0ABD2Q6S0_9PLAT</name>
<dbReference type="EMBL" id="JBJKFK010000795">
    <property type="protein sequence ID" value="KAL3315235.1"/>
    <property type="molecule type" value="Genomic_DNA"/>
</dbReference>
<evidence type="ECO:0000256" key="1">
    <source>
        <dbReference type="SAM" id="Phobius"/>
    </source>
</evidence>
<evidence type="ECO:0000313" key="2">
    <source>
        <dbReference type="EMBL" id="KAL3315235.1"/>
    </source>
</evidence>
<keyword evidence="3" id="KW-1185">Reference proteome</keyword>
<feature type="transmembrane region" description="Helical" evidence="1">
    <location>
        <begin position="726"/>
        <end position="745"/>
    </location>
</feature>
<sequence length="770" mass="89777">MQISEEFQCEITENFDGLRVEHSRMQNVEERECDTSYMENLEGLRVHHSQMKNLEDLKFGASHRTDLEGLTVHHAQGQNVAERECNASYTEYLEGLRVHHKPMQNLQELAFKSSTAPKLEALKLRLKLDDEDSEINPPDPTNVSIFYPDFVKYHDLVQWLKNLQQWDSGKTSHSIDQWRMLVCFYRKPSGTKSMDRLREPLMKLNACINEVISWEYPDKDTQLTRQWTRALRTSNPKDGYCDVWVLFEEARSIICMMEKDAEYRRQLNGFELTFEQLNDATDGSVDSILNVMLVALNDFKTQQASHVLIIYTCMIFMTIFACVFVLPTVTSASLPDYKIEDDLIKWLKSLEFWRHPAIPSARWQKLRCFSVIPTPAENKEQLEEYFNELNNLIYHCCVATRTQTSKKLGDSFTDAWMQALAASKPKNSFDDVCCLFLQAKTWIETVDEGKLDKDYLNSVFPILDEAAATKKLTVVFGKMVGILKNGEELGQIEQFTKQYICMVFMIILAAVYIVPFMSQKKRNHTTDKKYETGDESLPPKSFTEHYINIPKSTHNAHVKWLRNLQRWQAIDETYKQFSGCKRWRNLICFDPNPIRVERASQLNDAFNELNGIVYQKVMEKAFVSNRDNNHHKDDALKRAWSHALENSVPNHGTNDPWVFFQTAQDLIRLIETEAKYRDKLSNKSLTWTFYELDAIGVADVKKMLRTMKIILEKIEDWQVDHVTKTFICMIFLIILATVYAVPFVYHDDLLPMLEISVKPFYAKQNQEVIK</sequence>
<comment type="caution">
    <text evidence="2">The sequence shown here is derived from an EMBL/GenBank/DDBJ whole genome shotgun (WGS) entry which is preliminary data.</text>
</comment>
<reference evidence="2 3" key="1">
    <citation type="submission" date="2024-11" db="EMBL/GenBank/DDBJ databases">
        <title>Adaptive evolution of stress response genes in parasites aligns with host niche diversity.</title>
        <authorList>
            <person name="Hahn C."/>
            <person name="Resl P."/>
        </authorList>
    </citation>
    <scope>NUCLEOTIDE SEQUENCE [LARGE SCALE GENOMIC DNA]</scope>
    <source>
        <strain evidence="2">EGGRZ-B1_66</strain>
        <tissue evidence="2">Body</tissue>
    </source>
</reference>
<dbReference type="Proteomes" id="UP001626550">
    <property type="component" value="Unassembled WGS sequence"/>
</dbReference>
<organism evidence="2 3">
    <name type="scientific">Cichlidogyrus casuarinus</name>
    <dbReference type="NCBI Taxonomy" id="1844966"/>
    <lineage>
        <taxon>Eukaryota</taxon>
        <taxon>Metazoa</taxon>
        <taxon>Spiralia</taxon>
        <taxon>Lophotrochozoa</taxon>
        <taxon>Platyhelminthes</taxon>
        <taxon>Monogenea</taxon>
        <taxon>Monopisthocotylea</taxon>
        <taxon>Dactylogyridea</taxon>
        <taxon>Ancyrocephalidae</taxon>
        <taxon>Cichlidogyrus</taxon>
    </lineage>
</organism>
<protein>
    <recommendedName>
        <fullName evidence="4">Proteasome activator Blm10 mid region domain-containing protein</fullName>
    </recommendedName>
</protein>
<keyword evidence="1" id="KW-0812">Transmembrane</keyword>
<proteinExistence type="predicted"/>
<dbReference type="AlphaFoldDB" id="A0ABD2Q6S0"/>
<feature type="transmembrane region" description="Helical" evidence="1">
    <location>
        <begin position="308"/>
        <end position="329"/>
    </location>
</feature>
<feature type="transmembrane region" description="Helical" evidence="1">
    <location>
        <begin position="499"/>
        <end position="518"/>
    </location>
</feature>